<dbReference type="OrthoDB" id="668782at2"/>
<name>A0A221W5G1_9PSEU</name>
<sequence length="120" mass="13012">MKYLLLIYLNPEIWGSLTAERQAEVRAGHQTFQKTITESGEMISTVALDGPSASAVVRVRAGEMTATDGPYVEAKEYLAGYYLVECADMNRARELAGLVPDAEVNAMEVRPVVFAAGLEG</sequence>
<reference evidence="3 4" key="1">
    <citation type="submission" date="2017-07" db="EMBL/GenBank/DDBJ databases">
        <title>Complete genome sequence of Actinoalloteichus hoggarensis DSM 45943, type strain of Actinoalloteichus hoggarensis.</title>
        <authorList>
            <person name="Ruckert C."/>
            <person name="Nouioui I."/>
            <person name="Willmese J."/>
            <person name="van Wezel G."/>
            <person name="Klenk H.-P."/>
            <person name="Kalinowski J."/>
            <person name="Zotchev S.B."/>
        </authorList>
    </citation>
    <scope>NUCLEOTIDE SEQUENCE [LARGE SCALE GENOMIC DNA]</scope>
    <source>
        <strain evidence="3 4">DSM 45943</strain>
    </source>
</reference>
<protein>
    <submittedName>
        <fullName evidence="3">YCII-related domain protein</fullName>
    </submittedName>
</protein>
<dbReference type="KEGG" id="ahg:AHOG_16550"/>
<dbReference type="AlphaFoldDB" id="A0A221W5G1"/>
<dbReference type="PANTHER" id="PTHR35174:SF3">
    <property type="entry name" value="BLL7171 PROTEIN"/>
    <property type="match status" value="1"/>
</dbReference>
<evidence type="ECO:0000259" key="2">
    <source>
        <dbReference type="Pfam" id="PF03795"/>
    </source>
</evidence>
<accession>A0A221W5G1</accession>
<organism evidence="3 4">
    <name type="scientific">Actinoalloteichus hoggarensis</name>
    <dbReference type="NCBI Taxonomy" id="1470176"/>
    <lineage>
        <taxon>Bacteria</taxon>
        <taxon>Bacillati</taxon>
        <taxon>Actinomycetota</taxon>
        <taxon>Actinomycetes</taxon>
        <taxon>Pseudonocardiales</taxon>
        <taxon>Pseudonocardiaceae</taxon>
        <taxon>Actinoalloteichus</taxon>
    </lineage>
</organism>
<comment type="similarity">
    <text evidence="1">Belongs to the YciI family.</text>
</comment>
<dbReference type="Gene3D" id="3.30.70.1060">
    <property type="entry name" value="Dimeric alpha+beta barrel"/>
    <property type="match status" value="1"/>
</dbReference>
<proteinExistence type="inferred from homology"/>
<dbReference type="InterPro" id="IPR011008">
    <property type="entry name" value="Dimeric_a/b-barrel"/>
</dbReference>
<keyword evidence="4" id="KW-1185">Reference proteome</keyword>
<evidence type="ECO:0000256" key="1">
    <source>
        <dbReference type="ARBA" id="ARBA00007689"/>
    </source>
</evidence>
<dbReference type="Pfam" id="PF03795">
    <property type="entry name" value="YCII"/>
    <property type="match status" value="1"/>
</dbReference>
<dbReference type="EMBL" id="CP022521">
    <property type="protein sequence ID" value="ASO20936.1"/>
    <property type="molecule type" value="Genomic_DNA"/>
</dbReference>
<evidence type="ECO:0000313" key="3">
    <source>
        <dbReference type="EMBL" id="ASO20936.1"/>
    </source>
</evidence>
<gene>
    <name evidence="3" type="ORF">AHOG_16550</name>
</gene>
<evidence type="ECO:0000313" key="4">
    <source>
        <dbReference type="Proteomes" id="UP000204221"/>
    </source>
</evidence>
<dbReference type="PANTHER" id="PTHR35174">
    <property type="entry name" value="BLL7171 PROTEIN-RELATED"/>
    <property type="match status" value="1"/>
</dbReference>
<dbReference type="Proteomes" id="UP000204221">
    <property type="component" value="Chromosome"/>
</dbReference>
<dbReference type="SUPFAM" id="SSF54909">
    <property type="entry name" value="Dimeric alpha+beta barrel"/>
    <property type="match status" value="1"/>
</dbReference>
<dbReference type="InterPro" id="IPR005545">
    <property type="entry name" value="YCII"/>
</dbReference>
<feature type="domain" description="YCII-related" evidence="2">
    <location>
        <begin position="1"/>
        <end position="113"/>
    </location>
</feature>